<feature type="compositionally biased region" description="Acidic residues" evidence="1">
    <location>
        <begin position="270"/>
        <end position="290"/>
    </location>
</feature>
<dbReference type="Proteomes" id="UP000008209">
    <property type="component" value="Chromosome"/>
</dbReference>
<dbReference type="EMBL" id="CP002457">
    <property type="protein sequence ID" value="ADV56264.1"/>
    <property type="molecule type" value="Genomic_DNA"/>
</dbReference>
<evidence type="ECO:0000313" key="3">
    <source>
        <dbReference type="Proteomes" id="UP000008209"/>
    </source>
</evidence>
<dbReference type="Pfam" id="PF11348">
    <property type="entry name" value="DUF3150"/>
    <property type="match status" value="1"/>
</dbReference>
<accession>E6XGZ1</accession>
<protein>
    <recommendedName>
        <fullName evidence="4">DUF3150 domain-containing protein</fullName>
    </recommendedName>
</protein>
<dbReference type="AlphaFoldDB" id="E6XGZ1"/>
<sequence>MSIPFPKDYTVVFVTVNQWHAKRTLQSSMLGLDTEISKKIAHLGNLNSIDPESIKVFRNLSNQAHAACNKFGVKFGNGYLVSNAKLPWLNGQLNDIKTSFYAAKRDLITGYEKQISKWADEAEAVQAGFGKYVINTAYSKEYIDKQIQFSWHGMDEEINSLGNTLLDEVASKAQEKLDVLEEKIASKWGLRVSRKDLPILESIKSKLLANTLLDKRVQPIIDMIDELLDQTPEKGDLDMTFARKYLSVVKTLTQPQLIYGLNAIAVEPAESSEDDEVDITTEAEPVEATEPEPTTPVVTPTSMDWLDVF</sequence>
<dbReference type="HOGENOM" id="CLU_899859_0_0_6"/>
<gene>
    <name evidence="2" type="ordered locus">Sput200_3898</name>
</gene>
<feature type="region of interest" description="Disordered" evidence="1">
    <location>
        <begin position="270"/>
        <end position="303"/>
    </location>
</feature>
<feature type="compositionally biased region" description="Low complexity" evidence="1">
    <location>
        <begin position="291"/>
        <end position="301"/>
    </location>
</feature>
<organism evidence="2 3">
    <name type="scientific">Shewanella putrefaciens (strain 200)</name>
    <dbReference type="NCBI Taxonomy" id="399804"/>
    <lineage>
        <taxon>Bacteria</taxon>
        <taxon>Pseudomonadati</taxon>
        <taxon>Pseudomonadota</taxon>
        <taxon>Gammaproteobacteria</taxon>
        <taxon>Alteromonadales</taxon>
        <taxon>Shewanellaceae</taxon>
        <taxon>Shewanella</taxon>
    </lineage>
</organism>
<evidence type="ECO:0008006" key="4">
    <source>
        <dbReference type="Google" id="ProtNLM"/>
    </source>
</evidence>
<evidence type="ECO:0000313" key="2">
    <source>
        <dbReference type="EMBL" id="ADV56264.1"/>
    </source>
</evidence>
<proteinExistence type="predicted"/>
<reference evidence="2 3" key="1">
    <citation type="submission" date="2011-01" db="EMBL/GenBank/DDBJ databases">
        <title>Complete sequence of Shewanella putrefaciens 200.</title>
        <authorList>
            <consortium name="US DOE Joint Genome Institute"/>
            <person name="Lucas S."/>
            <person name="Copeland A."/>
            <person name="Lapidus A."/>
            <person name="Cheng J.-F."/>
            <person name="Bruce D."/>
            <person name="Goodwin L."/>
            <person name="Pitluck S."/>
            <person name="Munk A.C."/>
            <person name="Detter J.C."/>
            <person name="Han C."/>
            <person name="Tapia R."/>
            <person name="Land M."/>
            <person name="Hauser L."/>
            <person name="Chang Y.-J."/>
            <person name="Jeffries C."/>
            <person name="Kyrpides N."/>
            <person name="Ivanova N."/>
            <person name="Mikhailova N."/>
            <person name="Kolker E."/>
            <person name="Lawrence C."/>
            <person name="McCue L.A."/>
            <person name="DiChristina T."/>
            <person name="Nealson K."/>
            <person name="Fredrickson J.K."/>
            <person name="Woyke T."/>
        </authorList>
    </citation>
    <scope>NUCLEOTIDE SEQUENCE [LARGE SCALE GENOMIC DNA]</scope>
    <source>
        <strain evidence="2 3">200</strain>
    </source>
</reference>
<evidence type="ECO:0000256" key="1">
    <source>
        <dbReference type="SAM" id="MobiDB-lite"/>
    </source>
</evidence>
<dbReference type="PATRIC" id="fig|399804.5.peg.4003"/>
<name>E6XGZ1_SHEP2</name>
<dbReference type="KEGG" id="shp:Sput200_3898"/>
<dbReference type="InterPro" id="IPR021496">
    <property type="entry name" value="DUF3150"/>
</dbReference>